<dbReference type="Proteomes" id="UP000002729">
    <property type="component" value="Unassembled WGS sequence"/>
</dbReference>
<dbReference type="GeneID" id="20227870"/>
<proteinExistence type="predicted"/>
<dbReference type="RefSeq" id="XP_009033013.1">
    <property type="nucleotide sequence ID" value="XM_009034765.1"/>
</dbReference>
<gene>
    <name evidence="2" type="ORF">AURANDRAFT_70683</name>
</gene>
<name>F0XZ91_AURAN</name>
<organism evidence="3">
    <name type="scientific">Aureococcus anophagefferens</name>
    <name type="common">Harmful bloom alga</name>
    <dbReference type="NCBI Taxonomy" id="44056"/>
    <lineage>
        <taxon>Eukaryota</taxon>
        <taxon>Sar</taxon>
        <taxon>Stramenopiles</taxon>
        <taxon>Ochrophyta</taxon>
        <taxon>Pelagophyceae</taxon>
        <taxon>Pelagomonadales</taxon>
        <taxon>Pelagomonadaceae</taxon>
        <taxon>Aureococcus</taxon>
    </lineage>
</organism>
<feature type="region of interest" description="Disordered" evidence="1">
    <location>
        <begin position="190"/>
        <end position="213"/>
    </location>
</feature>
<feature type="compositionally biased region" description="Low complexity" evidence="1">
    <location>
        <begin position="445"/>
        <end position="455"/>
    </location>
</feature>
<dbReference type="AlphaFoldDB" id="F0XZ91"/>
<dbReference type="KEGG" id="aaf:AURANDRAFT_70683"/>
<evidence type="ECO:0000313" key="3">
    <source>
        <dbReference type="Proteomes" id="UP000002729"/>
    </source>
</evidence>
<dbReference type="EMBL" id="GL833121">
    <property type="protein sequence ID" value="EGB11897.1"/>
    <property type="molecule type" value="Genomic_DNA"/>
</dbReference>
<feature type="compositionally biased region" description="Basic and acidic residues" evidence="1">
    <location>
        <begin position="385"/>
        <end position="394"/>
    </location>
</feature>
<dbReference type="InParanoid" id="F0XZ91"/>
<protein>
    <submittedName>
        <fullName evidence="2">Uncharacterized protein</fullName>
    </submittedName>
</protein>
<keyword evidence="3" id="KW-1185">Reference proteome</keyword>
<sequence length="489" mass="52369">MDLGGRLTPRQARQRHDDWADGFPAEVLAWQAAGYPGTMQNKKMCHILYDLVEAARNHVNRFANRRADGTSAPLAWTSTTLAGHKQPGQAFDVVIGWLVAQDWKCAYSQMRIAHLGEITLDRGDQLAGPQSLGYVDGNVHVVFGCFQHWQGNTTYANSDSCTVNFDFVFDVAKTQQARCALSGIPLKAESLPPLDSSTQTYPRKVSPERPDDNDRGYHEHNFYLVLACFNAHLVFGWGKWTKFMIDVLWFEYGVPPPVELHSNSIPFAATKADIVAPHKNFVEMHAKGTGVFGPKGVFTLRAAAADAARAADAAHAAAAARAAAASGADAAYAATDTDMPDAPAGLANIVDVSAPAPAAASAATMPAPAPAAASAAATTTAASQRDGDIRDFFFKSKPKKSSRREPSSPSKRPAQRPRSESTETAGESPSPPAESAEQLAERRAAAAGATAAAEGAVDDLQQRIDRLRLELVEAQKTLKSKREYEASLG</sequence>
<feature type="region of interest" description="Disordered" evidence="1">
    <location>
        <begin position="376"/>
        <end position="459"/>
    </location>
</feature>
<evidence type="ECO:0000313" key="2">
    <source>
        <dbReference type="EMBL" id="EGB11897.1"/>
    </source>
</evidence>
<evidence type="ECO:0000256" key="1">
    <source>
        <dbReference type="SAM" id="MobiDB-lite"/>
    </source>
</evidence>
<reference evidence="2 3" key="1">
    <citation type="journal article" date="2011" name="Proc. Natl. Acad. Sci. U.S.A.">
        <title>Niche of harmful alga Aureococcus anophagefferens revealed through ecogenomics.</title>
        <authorList>
            <person name="Gobler C.J."/>
            <person name="Berry D.L."/>
            <person name="Dyhrman S.T."/>
            <person name="Wilhelm S.W."/>
            <person name="Salamov A."/>
            <person name="Lobanov A.V."/>
            <person name="Zhang Y."/>
            <person name="Collier J.L."/>
            <person name="Wurch L.L."/>
            <person name="Kustka A.B."/>
            <person name="Dill B.D."/>
            <person name="Shah M."/>
            <person name="VerBerkmoes N.C."/>
            <person name="Kuo A."/>
            <person name="Terry A."/>
            <person name="Pangilinan J."/>
            <person name="Lindquist E.A."/>
            <person name="Lucas S."/>
            <person name="Paulsen I.T."/>
            <person name="Hattenrath-Lehmann T.K."/>
            <person name="Talmage S.C."/>
            <person name="Walker E.A."/>
            <person name="Koch F."/>
            <person name="Burson A.M."/>
            <person name="Marcoval M.A."/>
            <person name="Tang Y.Z."/>
            <person name="Lecleir G.R."/>
            <person name="Coyne K.J."/>
            <person name="Berg G.M."/>
            <person name="Bertrand E.M."/>
            <person name="Saito M.A."/>
            <person name="Gladyshev V.N."/>
            <person name="Grigoriev I.V."/>
        </authorList>
    </citation>
    <scope>NUCLEOTIDE SEQUENCE [LARGE SCALE GENOMIC DNA]</scope>
    <source>
        <strain evidence="3">CCMP 1984</strain>
    </source>
</reference>
<accession>F0XZ91</accession>